<keyword evidence="2" id="KW-0472">Membrane</keyword>
<accession>A0ABP9WND0</accession>
<comment type="caution">
    <text evidence="4">The sequence shown here is derived from an EMBL/GenBank/DDBJ whole genome shotgun (WGS) entry which is preliminary data.</text>
</comment>
<evidence type="ECO:0000313" key="5">
    <source>
        <dbReference type="Proteomes" id="UP001408594"/>
    </source>
</evidence>
<evidence type="ECO:0000256" key="2">
    <source>
        <dbReference type="SAM" id="Phobius"/>
    </source>
</evidence>
<dbReference type="EMBL" id="BAABRT010000007">
    <property type="protein sequence ID" value="GAA5524703.1"/>
    <property type="molecule type" value="Genomic_DNA"/>
</dbReference>
<keyword evidence="2" id="KW-1133">Transmembrane helix</keyword>
<evidence type="ECO:0000313" key="4">
    <source>
        <dbReference type="EMBL" id="GAA5524703.1"/>
    </source>
</evidence>
<dbReference type="InterPro" id="IPR021994">
    <property type="entry name" value="DUF3592"/>
</dbReference>
<feature type="transmembrane region" description="Helical" evidence="2">
    <location>
        <begin position="12"/>
        <end position="33"/>
    </location>
</feature>
<feature type="transmembrane region" description="Helical" evidence="2">
    <location>
        <begin position="200"/>
        <end position="222"/>
    </location>
</feature>
<organism evidence="4 5">
    <name type="scientific">Microbulbifer aestuariivivens</name>
    <dbReference type="NCBI Taxonomy" id="1908308"/>
    <lineage>
        <taxon>Bacteria</taxon>
        <taxon>Pseudomonadati</taxon>
        <taxon>Pseudomonadota</taxon>
        <taxon>Gammaproteobacteria</taxon>
        <taxon>Cellvibrionales</taxon>
        <taxon>Microbulbiferaceae</taxon>
        <taxon>Microbulbifer</taxon>
    </lineage>
</organism>
<name>A0ABP9WND0_9GAMM</name>
<reference evidence="4 5" key="1">
    <citation type="submission" date="2024-02" db="EMBL/GenBank/DDBJ databases">
        <title>Microbulbifer aestuariivivens NBRC 112533.</title>
        <authorList>
            <person name="Ichikawa N."/>
            <person name="Katano-Makiyama Y."/>
            <person name="Hidaka K."/>
        </authorList>
    </citation>
    <scope>NUCLEOTIDE SEQUENCE [LARGE SCALE GENOMIC DNA]</scope>
    <source>
        <strain evidence="4 5">NBRC 112533</strain>
    </source>
</reference>
<dbReference type="Pfam" id="PF12158">
    <property type="entry name" value="DUF3592"/>
    <property type="match status" value="1"/>
</dbReference>
<feature type="region of interest" description="Disordered" evidence="1">
    <location>
        <begin position="391"/>
        <end position="436"/>
    </location>
</feature>
<gene>
    <name evidence="4" type="ORF">Maes01_01260</name>
</gene>
<feature type="transmembrane region" description="Helical" evidence="2">
    <location>
        <begin position="140"/>
        <end position="161"/>
    </location>
</feature>
<protein>
    <recommendedName>
        <fullName evidence="3">DUF3592 domain-containing protein</fullName>
    </recommendedName>
</protein>
<feature type="transmembrane region" description="Helical" evidence="2">
    <location>
        <begin position="481"/>
        <end position="497"/>
    </location>
</feature>
<evidence type="ECO:0000259" key="3">
    <source>
        <dbReference type="Pfam" id="PF12158"/>
    </source>
</evidence>
<sequence>MASTGKRRASKSSGTLFGAMFFFAGAFFLTIFTGKPLLEWMQMQGWQPMQAQIIEAELQSDRSDDGSRLYSVSGSYRYRFDGREYSGNRVSLHTGSDNIGSYQRDLYRRLDRAQGRFFPGWVNPDNPAESVLDRDLRWRLVLFPGLVSSVFILLGAGVWYLTWRRQPVLDQSLLDRTPWLARSEWSVEGIYSNSRATLAICWFVALVVSAIGLPMLAASLVILENREYLFFAAILIVLLIAMGSSWYRAIHKTIEHRRFGPVPVVLDPFPGQIGGRVAGYLPFPRRFGLADRFELILQQMHTRTRRNHKGSDVSETDCLWELKSRGRLRNIPGGSRLYFAFAVPEDMKSSRIEDGDGYWWSLKVRCRMQGVDFDREYEIPVFRVPGVEVKPERAAARPKHGRASFEKAEDARGGASMRTAPAPSRSSPQFSRSAANANPAPLVKGQVDFTKEIEQFLDIKQRAGELVVSQAPGKQKLAKPLMVYALLFLAIGIGVAFTDAPLLFPLAFSAFGFLLLIMGVLMLTTGYETSIGRDRVVHRILRFGKERKRLSWPRSQIRGLGLELGASSSGGKRVEYFNLVLQHRNGEKIKICSGLEGKQAAAQLQQDLGMLTSLKSVDTYAG</sequence>
<keyword evidence="5" id="KW-1185">Reference proteome</keyword>
<dbReference type="Proteomes" id="UP001408594">
    <property type="component" value="Unassembled WGS sequence"/>
</dbReference>
<feature type="compositionally biased region" description="Basic and acidic residues" evidence="1">
    <location>
        <begin position="403"/>
        <end position="412"/>
    </location>
</feature>
<feature type="transmembrane region" description="Helical" evidence="2">
    <location>
        <begin position="228"/>
        <end position="249"/>
    </location>
</feature>
<keyword evidence="2" id="KW-0812">Transmembrane</keyword>
<proteinExistence type="predicted"/>
<feature type="transmembrane region" description="Helical" evidence="2">
    <location>
        <begin position="503"/>
        <end position="523"/>
    </location>
</feature>
<feature type="domain" description="DUF3592" evidence="3">
    <location>
        <begin position="50"/>
        <end position="136"/>
    </location>
</feature>
<evidence type="ECO:0000256" key="1">
    <source>
        <dbReference type="SAM" id="MobiDB-lite"/>
    </source>
</evidence>
<feature type="compositionally biased region" description="Polar residues" evidence="1">
    <location>
        <begin position="424"/>
        <end position="436"/>
    </location>
</feature>